<dbReference type="Gene3D" id="3.30.70.100">
    <property type="match status" value="1"/>
</dbReference>
<dbReference type="PROSITE" id="PS51725">
    <property type="entry name" value="ABM"/>
    <property type="match status" value="1"/>
</dbReference>
<dbReference type="Pfam" id="PF03992">
    <property type="entry name" value="ABM"/>
    <property type="match status" value="2"/>
</dbReference>
<proteinExistence type="predicted"/>
<dbReference type="PANTHER" id="PTHR33336">
    <property type="entry name" value="QUINOL MONOOXYGENASE YGIN-RELATED"/>
    <property type="match status" value="1"/>
</dbReference>
<dbReference type="InterPro" id="IPR050744">
    <property type="entry name" value="AI-2_Isomerase_LsrG"/>
</dbReference>
<reference evidence="2 3" key="1">
    <citation type="submission" date="2016-10" db="EMBL/GenBank/DDBJ databases">
        <authorList>
            <person name="de Groot N.N."/>
        </authorList>
    </citation>
    <scope>NUCLEOTIDE SEQUENCE [LARGE SCALE GENOMIC DNA]</scope>
    <source>
        <strain evidence="2 3">DSM 527</strain>
    </source>
</reference>
<feature type="domain" description="ABM" evidence="1">
    <location>
        <begin position="29"/>
        <end position="117"/>
    </location>
</feature>
<dbReference type="InterPro" id="IPR007138">
    <property type="entry name" value="ABM_dom"/>
</dbReference>
<dbReference type="Proteomes" id="UP000199045">
    <property type="component" value="Unassembled WGS sequence"/>
</dbReference>
<evidence type="ECO:0000313" key="2">
    <source>
        <dbReference type="EMBL" id="SDG91773.1"/>
    </source>
</evidence>
<dbReference type="SUPFAM" id="SSF54909">
    <property type="entry name" value="Dimeric alpha+beta barrel"/>
    <property type="match status" value="2"/>
</dbReference>
<keyword evidence="2" id="KW-0560">Oxidoreductase</keyword>
<sequence>MFERWRSPVLSFIAIVRKLISARPSDNAVAVLKLYQLKPSSQNEFGEVLSEYVLSSGTAPGNILAEAYYEKGDGSIIWVIERWRNEAFYKMNRSSAAAKMVNKLARVGLAKRVGTIFLEDLEGISREAPKDNDQPLIILLLADLKAGMEDHFRSINQAMMSTFRYEPGLLVFTLSRVVYHKTRFVIYKKFLNLNAFQRHLQDPAVRPVMEFLQTAVKEPPFEKGYHHLIQLAPL</sequence>
<dbReference type="GO" id="GO:0004497">
    <property type="term" value="F:monooxygenase activity"/>
    <property type="evidence" value="ECO:0007669"/>
    <property type="project" value="UniProtKB-KW"/>
</dbReference>
<evidence type="ECO:0000313" key="3">
    <source>
        <dbReference type="Proteomes" id="UP000199045"/>
    </source>
</evidence>
<dbReference type="InterPro" id="IPR011008">
    <property type="entry name" value="Dimeric_a/b-barrel"/>
</dbReference>
<accession>A0A1G7Y612</accession>
<dbReference type="EMBL" id="FNBN01000007">
    <property type="protein sequence ID" value="SDG91773.1"/>
    <property type="molecule type" value="Genomic_DNA"/>
</dbReference>
<dbReference type="PANTHER" id="PTHR33336:SF15">
    <property type="entry name" value="ABM DOMAIN-CONTAINING PROTEIN"/>
    <property type="match status" value="1"/>
</dbReference>
<dbReference type="AlphaFoldDB" id="A0A1G7Y612"/>
<protein>
    <submittedName>
        <fullName evidence="2">Quinol monooxygenase YgiN</fullName>
    </submittedName>
</protein>
<dbReference type="STRING" id="104663.SAMN04488121_107214"/>
<evidence type="ECO:0000259" key="1">
    <source>
        <dbReference type="PROSITE" id="PS51725"/>
    </source>
</evidence>
<gene>
    <name evidence="2" type="ORF">SAMN04488121_107214</name>
</gene>
<keyword evidence="2" id="KW-0503">Monooxygenase</keyword>
<name>A0A1G7Y612_CHIFI</name>
<organism evidence="2 3">
    <name type="scientific">Chitinophaga filiformis</name>
    <name type="common">Myxococcus filiformis</name>
    <name type="synonym">Flexibacter filiformis</name>
    <dbReference type="NCBI Taxonomy" id="104663"/>
    <lineage>
        <taxon>Bacteria</taxon>
        <taxon>Pseudomonadati</taxon>
        <taxon>Bacteroidota</taxon>
        <taxon>Chitinophagia</taxon>
        <taxon>Chitinophagales</taxon>
        <taxon>Chitinophagaceae</taxon>
        <taxon>Chitinophaga</taxon>
    </lineage>
</organism>